<gene>
    <name evidence="1" type="ORF">M5J20_01160</name>
</gene>
<sequence>MEEYVYSNVGSYDKEGLTLRGFEVPFTGRNFLVTYDGTVSAGVRDVTRIVVDIDDLSRTITVRVPKVEVLSSTIDSSSVTVHDQSMNPLNQVRVDDVTRFISEQERLAQEKAVERGLLDRASARVEELLASHARAVAAGTSLDGYDVRVRWTS</sequence>
<proteinExistence type="predicted"/>
<evidence type="ECO:0000313" key="2">
    <source>
        <dbReference type="Proteomes" id="UP001204000"/>
    </source>
</evidence>
<comment type="caution">
    <text evidence="1">The sequence shown here is derived from an EMBL/GenBank/DDBJ whole genome shotgun (WGS) entry which is preliminary data.</text>
</comment>
<evidence type="ECO:0000313" key="1">
    <source>
        <dbReference type="EMBL" id="MCP1386811.1"/>
    </source>
</evidence>
<keyword evidence="2" id="KW-1185">Reference proteome</keyword>
<dbReference type="Proteomes" id="UP001204000">
    <property type="component" value="Unassembled WGS sequence"/>
</dbReference>
<name>A0ABT1FYJ2_9CORY</name>
<dbReference type="InterPro" id="IPR025324">
    <property type="entry name" value="DUF4230"/>
</dbReference>
<dbReference type="Pfam" id="PF14014">
    <property type="entry name" value="DUF4230"/>
    <property type="match status" value="1"/>
</dbReference>
<reference evidence="1" key="1">
    <citation type="submission" date="2022-05" db="EMBL/GenBank/DDBJ databases">
        <title>Corynebacterium sp. TA-R-1 sp. nov., isolated from human feces.</title>
        <authorList>
            <person name="Shamsuzzaman M."/>
            <person name="Dahal R.H."/>
        </authorList>
    </citation>
    <scope>NUCLEOTIDE SEQUENCE</scope>
    <source>
        <strain evidence="1">TA-R-1</strain>
    </source>
</reference>
<accession>A0ABT1FYJ2</accession>
<organism evidence="1 2">
    <name type="scientific">Corynebacterium stercoris</name>
    <dbReference type="NCBI Taxonomy" id="2943490"/>
    <lineage>
        <taxon>Bacteria</taxon>
        <taxon>Bacillati</taxon>
        <taxon>Actinomycetota</taxon>
        <taxon>Actinomycetes</taxon>
        <taxon>Mycobacteriales</taxon>
        <taxon>Corynebacteriaceae</taxon>
        <taxon>Corynebacterium</taxon>
    </lineage>
</organism>
<protein>
    <submittedName>
        <fullName evidence="1">DUF4230 domain-containing protein</fullName>
    </submittedName>
</protein>
<dbReference type="EMBL" id="JAMFTQ010000001">
    <property type="protein sequence ID" value="MCP1386811.1"/>
    <property type="molecule type" value="Genomic_DNA"/>
</dbReference>
<dbReference type="RefSeq" id="WP_253575556.1">
    <property type="nucleotide sequence ID" value="NZ_JAMFTQ010000001.1"/>
</dbReference>